<comment type="caution">
    <text evidence="1">The sequence shown here is derived from an EMBL/GenBank/DDBJ whole genome shotgun (WGS) entry which is preliminary data.</text>
</comment>
<proteinExistence type="predicted"/>
<evidence type="ECO:0000313" key="1">
    <source>
        <dbReference type="EMBL" id="KAF2448181.1"/>
    </source>
</evidence>
<dbReference type="EMBL" id="MU001495">
    <property type="protein sequence ID" value="KAF2448181.1"/>
    <property type="molecule type" value="Genomic_DNA"/>
</dbReference>
<gene>
    <name evidence="1" type="ORF">P171DRAFT_428292</name>
</gene>
<organism evidence="1 2">
    <name type="scientific">Karstenula rhodostoma CBS 690.94</name>
    <dbReference type="NCBI Taxonomy" id="1392251"/>
    <lineage>
        <taxon>Eukaryota</taxon>
        <taxon>Fungi</taxon>
        <taxon>Dikarya</taxon>
        <taxon>Ascomycota</taxon>
        <taxon>Pezizomycotina</taxon>
        <taxon>Dothideomycetes</taxon>
        <taxon>Pleosporomycetidae</taxon>
        <taxon>Pleosporales</taxon>
        <taxon>Massarineae</taxon>
        <taxon>Didymosphaeriaceae</taxon>
        <taxon>Karstenula</taxon>
    </lineage>
</organism>
<accession>A0A9P4PSS7</accession>
<sequence>MNRNTTSTLKSALGAILCGEIASYETKDRFRRNTWHSLVSTPEGNRWLQQFSQKHEFIALADQVHSRIRLYGTGDVSDAKLQAIMDLLGRKVSYKSSRICLLQRFALLQAVRASQNLHAR</sequence>
<protein>
    <submittedName>
        <fullName evidence="1">Uncharacterized protein</fullName>
    </submittedName>
</protein>
<keyword evidence="2" id="KW-1185">Reference proteome</keyword>
<evidence type="ECO:0000313" key="2">
    <source>
        <dbReference type="Proteomes" id="UP000799764"/>
    </source>
</evidence>
<dbReference type="Proteomes" id="UP000799764">
    <property type="component" value="Unassembled WGS sequence"/>
</dbReference>
<reference evidence="1" key="1">
    <citation type="journal article" date="2020" name="Stud. Mycol.">
        <title>101 Dothideomycetes genomes: a test case for predicting lifestyles and emergence of pathogens.</title>
        <authorList>
            <person name="Haridas S."/>
            <person name="Albert R."/>
            <person name="Binder M."/>
            <person name="Bloem J."/>
            <person name="Labutti K."/>
            <person name="Salamov A."/>
            <person name="Andreopoulos B."/>
            <person name="Baker S."/>
            <person name="Barry K."/>
            <person name="Bills G."/>
            <person name="Bluhm B."/>
            <person name="Cannon C."/>
            <person name="Castanera R."/>
            <person name="Culley D."/>
            <person name="Daum C."/>
            <person name="Ezra D."/>
            <person name="Gonzalez J."/>
            <person name="Henrissat B."/>
            <person name="Kuo A."/>
            <person name="Liang C."/>
            <person name="Lipzen A."/>
            <person name="Lutzoni F."/>
            <person name="Magnuson J."/>
            <person name="Mondo S."/>
            <person name="Nolan M."/>
            <person name="Ohm R."/>
            <person name="Pangilinan J."/>
            <person name="Park H.-J."/>
            <person name="Ramirez L."/>
            <person name="Alfaro M."/>
            <person name="Sun H."/>
            <person name="Tritt A."/>
            <person name="Yoshinaga Y."/>
            <person name="Zwiers L.-H."/>
            <person name="Turgeon B."/>
            <person name="Goodwin S."/>
            <person name="Spatafora J."/>
            <person name="Crous P."/>
            <person name="Grigoriev I."/>
        </authorList>
    </citation>
    <scope>NUCLEOTIDE SEQUENCE</scope>
    <source>
        <strain evidence="1">CBS 690.94</strain>
    </source>
</reference>
<name>A0A9P4PSS7_9PLEO</name>
<dbReference type="AlphaFoldDB" id="A0A9P4PSS7"/>